<accession>A0AB39RDC7</accession>
<dbReference type="EMBL" id="CP163443">
    <property type="protein sequence ID" value="XDQ50944.1"/>
    <property type="molecule type" value="Genomic_DNA"/>
</dbReference>
<sequence length="81" mass="9013">MSGVRREWRDAGSASGHMQMVADSGTFNRVQTAYHAFIEHPTTCDGCGHGERRCAETDQLWRAYRAARTRSRLKAELSAAA</sequence>
<dbReference type="RefSeq" id="WP_369244292.1">
    <property type="nucleotide sequence ID" value="NZ_CP163443.1"/>
</dbReference>
<organism evidence="1">
    <name type="scientific">Streptomyces sp. R41</name>
    <dbReference type="NCBI Taxonomy" id="3238632"/>
    <lineage>
        <taxon>Bacteria</taxon>
        <taxon>Bacillati</taxon>
        <taxon>Actinomycetota</taxon>
        <taxon>Actinomycetes</taxon>
        <taxon>Kitasatosporales</taxon>
        <taxon>Streptomycetaceae</taxon>
        <taxon>Streptomyces</taxon>
    </lineage>
</organism>
<name>A0AB39RDC7_9ACTN</name>
<gene>
    <name evidence="1" type="ORF">AB5J53_04150</name>
</gene>
<evidence type="ECO:0000313" key="1">
    <source>
        <dbReference type="EMBL" id="XDQ50944.1"/>
    </source>
</evidence>
<proteinExistence type="predicted"/>
<dbReference type="AlphaFoldDB" id="A0AB39RDC7"/>
<reference evidence="1" key="1">
    <citation type="submission" date="2024-07" db="EMBL/GenBank/DDBJ databases">
        <authorList>
            <person name="Yu S.T."/>
        </authorList>
    </citation>
    <scope>NUCLEOTIDE SEQUENCE</scope>
    <source>
        <strain evidence="1">R41</strain>
    </source>
</reference>
<protein>
    <submittedName>
        <fullName evidence="1">Uncharacterized protein</fullName>
    </submittedName>
</protein>